<reference evidence="1 2" key="1">
    <citation type="journal article" date="2014" name="BMC Genomics">
        <title>Genome and secretome analysis of the hemibiotrophic fungal pathogen, Moniliophthora roreri, which causes frosty pod rot disease of cacao: mechanisms of the biotrophic and necrotrophic phases.</title>
        <authorList>
            <person name="Meinhardt L.W."/>
            <person name="Costa G.G.L."/>
            <person name="Thomazella D.P.T."/>
            <person name="Teixeira P.J.P.L."/>
            <person name="Carazzolle M.F."/>
            <person name="Schuster S.C."/>
            <person name="Carlson J.E."/>
            <person name="Guiltinan M.J."/>
            <person name="Mieczkowski P."/>
            <person name="Farmer A."/>
            <person name="Ramaraj T."/>
            <person name="Crozier J."/>
            <person name="Davis R.E."/>
            <person name="Shao J."/>
            <person name="Melnick R.L."/>
            <person name="Pereira G.A.G."/>
            <person name="Bailey B.A."/>
        </authorList>
    </citation>
    <scope>NUCLEOTIDE SEQUENCE [LARGE SCALE GENOMIC DNA]</scope>
    <source>
        <strain evidence="1 2">MCA 2997</strain>
    </source>
</reference>
<gene>
    <name evidence="1" type="ORF">Moror_16700</name>
</gene>
<dbReference type="EMBL" id="AWSO01002522">
    <property type="protein sequence ID" value="ESK81356.1"/>
    <property type="molecule type" value="Genomic_DNA"/>
</dbReference>
<dbReference type="AlphaFoldDB" id="V2WLC6"/>
<evidence type="ECO:0000313" key="1">
    <source>
        <dbReference type="EMBL" id="ESK81356.1"/>
    </source>
</evidence>
<organism evidence="1 2">
    <name type="scientific">Moniliophthora roreri (strain MCA 2997)</name>
    <name type="common">Cocoa frosty pod rot fungus</name>
    <name type="synonym">Crinipellis roreri</name>
    <dbReference type="NCBI Taxonomy" id="1381753"/>
    <lineage>
        <taxon>Eukaryota</taxon>
        <taxon>Fungi</taxon>
        <taxon>Dikarya</taxon>
        <taxon>Basidiomycota</taxon>
        <taxon>Agaricomycotina</taxon>
        <taxon>Agaricomycetes</taxon>
        <taxon>Agaricomycetidae</taxon>
        <taxon>Agaricales</taxon>
        <taxon>Marasmiineae</taxon>
        <taxon>Marasmiaceae</taxon>
        <taxon>Moniliophthora</taxon>
    </lineage>
</organism>
<sequence>MEFLSDYLLEYWLSRGKSDDLWSSWSDFGLYAAAEALGCLVEKILPTTNYLESFNRVLKHKHLPQAQHGGHRLRFDVLIMFIITDMIPSIFQERQLLAQEHNQAK</sequence>
<comment type="caution">
    <text evidence="1">The sequence shown here is derived from an EMBL/GenBank/DDBJ whole genome shotgun (WGS) entry which is preliminary data.</text>
</comment>
<proteinExistence type="predicted"/>
<name>V2WLC6_MONRO</name>
<protein>
    <submittedName>
        <fullName evidence="1">Uncharacterized protein</fullName>
    </submittedName>
</protein>
<feature type="non-terminal residue" evidence="1">
    <location>
        <position position="105"/>
    </location>
</feature>
<dbReference type="KEGG" id="mrr:Moror_16700"/>
<dbReference type="OrthoDB" id="2422225at2759"/>
<accession>V2WLC6</accession>
<dbReference type="Proteomes" id="UP000017559">
    <property type="component" value="Unassembled WGS sequence"/>
</dbReference>
<dbReference type="HOGENOM" id="CLU_2242974_0_0_1"/>
<evidence type="ECO:0000313" key="2">
    <source>
        <dbReference type="Proteomes" id="UP000017559"/>
    </source>
</evidence>
<keyword evidence="2" id="KW-1185">Reference proteome</keyword>